<sequence>MRIEFPHSTRAVFRWNQALLRIGSESDNDLILAAGQAAPHHLHISLDRRGWVLDVLPQAHRIYVNARPVRERAILRAGDMLSVGDCRMLLCAEDRPDGRATPEMPEQERCTVALRAVAGPLSGQVLPLADRLELGSQGRVPLDLPQGESVTLTIFWREGQLCMESSQAADGRYPVRLNGIAVQQTVLLPGDQIGIAMHRFLIDAPGLEPEPEIVLPPEPVQPLPEDMAGPRGEVWWLIATAAVLALGIALLLLLHVH</sequence>
<keyword evidence="4" id="KW-1185">Reference proteome</keyword>
<protein>
    <submittedName>
        <fullName evidence="3">FHA domain-containing protein</fullName>
    </submittedName>
</protein>
<dbReference type="SUPFAM" id="SSF49879">
    <property type="entry name" value="SMAD/FHA domain"/>
    <property type="match status" value="1"/>
</dbReference>
<reference evidence="3 4" key="1">
    <citation type="submission" date="2018-12" db="EMBL/GenBank/DDBJ databases">
        <title>Dyella dinghuensis sp. nov. DHOA06 and Dyella choica sp. nov. 4M-K27, isolated from forest soil.</title>
        <authorList>
            <person name="Qiu L.-H."/>
            <person name="Gao Z.-H."/>
        </authorList>
    </citation>
    <scope>NUCLEOTIDE SEQUENCE [LARGE SCALE GENOMIC DNA]</scope>
    <source>
        <strain evidence="3 4">4M-K27</strain>
    </source>
</reference>
<keyword evidence="1" id="KW-1133">Transmembrane helix</keyword>
<dbReference type="Gene3D" id="2.60.200.20">
    <property type="match status" value="1"/>
</dbReference>
<feature type="domain" description="YscD cytoplasmic" evidence="2">
    <location>
        <begin position="13"/>
        <end position="93"/>
    </location>
</feature>
<comment type="caution">
    <text evidence="3">The sequence shown here is derived from an EMBL/GenBank/DDBJ whole genome shotgun (WGS) entry which is preliminary data.</text>
</comment>
<evidence type="ECO:0000256" key="1">
    <source>
        <dbReference type="SAM" id="Phobius"/>
    </source>
</evidence>
<dbReference type="AlphaFoldDB" id="A0A3S0WT47"/>
<dbReference type="InterPro" id="IPR008984">
    <property type="entry name" value="SMAD_FHA_dom_sf"/>
</dbReference>
<evidence type="ECO:0000259" key="2">
    <source>
        <dbReference type="Pfam" id="PF16697"/>
    </source>
</evidence>
<dbReference type="InterPro" id="IPR032030">
    <property type="entry name" value="YscD_cytoplasmic_dom"/>
</dbReference>
<gene>
    <name evidence="3" type="ORF">EKH80_20635</name>
</gene>
<keyword evidence="1" id="KW-0472">Membrane</keyword>
<dbReference type="OrthoDB" id="5801518at2"/>
<evidence type="ECO:0000313" key="4">
    <source>
        <dbReference type="Proteomes" id="UP000274358"/>
    </source>
</evidence>
<name>A0A3S0WT47_9GAMM</name>
<keyword evidence="1" id="KW-0812">Transmembrane</keyword>
<organism evidence="3 4">
    <name type="scientific">Dyella choica</name>
    <dbReference type="NCBI Taxonomy" id="1927959"/>
    <lineage>
        <taxon>Bacteria</taxon>
        <taxon>Pseudomonadati</taxon>
        <taxon>Pseudomonadota</taxon>
        <taxon>Gammaproteobacteria</taxon>
        <taxon>Lysobacterales</taxon>
        <taxon>Rhodanobacteraceae</taxon>
        <taxon>Dyella</taxon>
    </lineage>
</organism>
<dbReference type="Pfam" id="PF16697">
    <property type="entry name" value="Yop-YscD_cpl"/>
    <property type="match status" value="1"/>
</dbReference>
<dbReference type="RefSeq" id="WP_126686687.1">
    <property type="nucleotide sequence ID" value="NZ_RYYV01000023.1"/>
</dbReference>
<dbReference type="CDD" id="cd00060">
    <property type="entry name" value="FHA"/>
    <property type="match status" value="1"/>
</dbReference>
<feature type="transmembrane region" description="Helical" evidence="1">
    <location>
        <begin position="234"/>
        <end position="254"/>
    </location>
</feature>
<dbReference type="EMBL" id="RYYV01000023">
    <property type="protein sequence ID" value="RUL70469.1"/>
    <property type="molecule type" value="Genomic_DNA"/>
</dbReference>
<accession>A0A3S0WT47</accession>
<dbReference type="Proteomes" id="UP000274358">
    <property type="component" value="Unassembled WGS sequence"/>
</dbReference>
<proteinExistence type="predicted"/>
<evidence type="ECO:0000313" key="3">
    <source>
        <dbReference type="EMBL" id="RUL70469.1"/>
    </source>
</evidence>